<protein>
    <submittedName>
        <fullName evidence="6">Uncharacterized protein</fullName>
    </submittedName>
</protein>
<evidence type="ECO:0000259" key="3">
    <source>
        <dbReference type="Pfam" id="PF08706"/>
    </source>
</evidence>
<gene>
    <name evidence="6" type="ORF">NIES37_45090</name>
</gene>
<dbReference type="PANTHER" id="PTHR35372">
    <property type="entry name" value="ATP BINDING PROTEIN-RELATED"/>
    <property type="match status" value="1"/>
</dbReference>
<evidence type="ECO:0000313" key="7">
    <source>
        <dbReference type="Proteomes" id="UP000218785"/>
    </source>
</evidence>
<dbReference type="PANTHER" id="PTHR35372:SF2">
    <property type="entry name" value="SF3 HELICASE DOMAIN-CONTAINING PROTEIN"/>
    <property type="match status" value="1"/>
</dbReference>
<dbReference type="InterPro" id="IPR024385">
    <property type="entry name" value="DUF3854"/>
</dbReference>
<dbReference type="Proteomes" id="UP000218785">
    <property type="component" value="Chromosome"/>
</dbReference>
<evidence type="ECO:0000313" key="6">
    <source>
        <dbReference type="EMBL" id="BAZ00517.1"/>
    </source>
</evidence>
<dbReference type="Pfam" id="PF19263">
    <property type="entry name" value="DUF5906"/>
    <property type="match status" value="1"/>
</dbReference>
<feature type="domain" description="NrS-1 polymerase-like helicase" evidence="5">
    <location>
        <begin position="478"/>
        <end position="573"/>
    </location>
</feature>
<organism evidence="6 7">
    <name type="scientific">Tolypothrix tenuis PCC 7101</name>
    <dbReference type="NCBI Taxonomy" id="231146"/>
    <lineage>
        <taxon>Bacteria</taxon>
        <taxon>Bacillati</taxon>
        <taxon>Cyanobacteriota</taxon>
        <taxon>Cyanophyceae</taxon>
        <taxon>Nostocales</taxon>
        <taxon>Tolypothrichaceae</taxon>
        <taxon>Tolypothrix</taxon>
    </lineage>
</organism>
<evidence type="ECO:0000256" key="2">
    <source>
        <dbReference type="SAM" id="MobiDB-lite"/>
    </source>
</evidence>
<feature type="region of interest" description="Disordered" evidence="2">
    <location>
        <begin position="758"/>
        <end position="781"/>
    </location>
</feature>
<dbReference type="EMBL" id="AP018248">
    <property type="protein sequence ID" value="BAZ00517.1"/>
    <property type="molecule type" value="Genomic_DNA"/>
</dbReference>
<dbReference type="SUPFAM" id="SSF52540">
    <property type="entry name" value="P-loop containing nucleoside triphosphate hydrolases"/>
    <property type="match status" value="1"/>
</dbReference>
<keyword evidence="1" id="KW-0378">Hydrolase</keyword>
<dbReference type="Pfam" id="PF08706">
    <property type="entry name" value="D5_N"/>
    <property type="match status" value="1"/>
</dbReference>
<reference evidence="6 7" key="1">
    <citation type="submission" date="2017-06" db="EMBL/GenBank/DDBJ databases">
        <title>Genome sequencing of cyanobaciteial culture collection at National Institute for Environmental Studies (NIES).</title>
        <authorList>
            <person name="Hirose Y."/>
            <person name="Shimura Y."/>
            <person name="Fujisawa T."/>
            <person name="Nakamura Y."/>
            <person name="Kawachi M."/>
        </authorList>
    </citation>
    <scope>NUCLEOTIDE SEQUENCE [LARGE SCALE GENOMIC DNA]</scope>
    <source>
        <strain evidence="6 7">NIES-37</strain>
    </source>
</reference>
<keyword evidence="7" id="KW-1185">Reference proteome</keyword>
<dbReference type="RefSeq" id="WP_096579456.1">
    <property type="nucleotide sequence ID" value="NZ_CAWNJS010000001.1"/>
</dbReference>
<sequence>MSAHAPLSVASSVDSTAPPTSFSTFDEFKAFICELCCEKSGIDPLLFEACVEFHEALEVTAGHDAVTPIHEELGWELRRFRHSLDNAPLYAAFFRNEDGSLWQAIVSIWDEEKERPYRYSAPKENGDRLFLPPIPSAIRQKISDRYGVEVPLEGSFWEWARSAPIPRLLTEGAKKSLAALSEGYLTLALYGCTCGVSTSRYGKRVAPYLKSDIHAFAFEKSQWLFAFDRDQKPSAMKAVALGKRRLTSALHDVHCLVDDIVWTATEGKGIDDVIVGGGTAFFDAMYQKALQRLEHAFTNPYAEKATRIPKPDIFATSIAEDYTGKLLWNDAHKTWMWYELHQKGVWSVVNDHYIDTQIQRLLQGRGIRGYGSDAYIVNIRKFLSRELVTFDWDEREGILPFVDGIVVIATGDFAPHSPENRLTWCLPRKYHTPLVADWGEIRAWLKEGWPHPTDQELLLCFAAAVVRGRYDLQKFLYMVGTGGSGKGTYTRLLQQVLGERNTWAGKIEQLADKNDCARLINKKLAVFADQDKVTSGLQFFKNLTGQDELTAKRLYKDGFNFIFKGLALITANAPALLGAGSWMKRRALVVNCIHQPTHEKNLDALFAPELAAFTRYLLSISNDRINQVLRDDRPSSGEVTAAFWEMAQRQDSIAAWIDECLVFEEGAFTQGGNNKDEWSTPPYDPQSSTLFGSYHHFCRKTGLQGKSLNNFAPELEEMCQKVLGKKFVRRIRSSTRRGFYGIRLRREGEPRLYDTLLPFPDNPSDSFSDDLKPLSGKESDDHDDLFQEKISDNIEQDVGSIFQESPTEDSAIPLDSQETIGEGRHSCHDEASTLDAVGVMASDDLSPCEVSPTPTTTPPCSSSWLRELTTGTRIRFQHEEVQGWRNGVLQEIVFESGFFVKVVVKANFKKRGEWRERTYTVAREDWLQPRR</sequence>
<evidence type="ECO:0000259" key="4">
    <source>
        <dbReference type="Pfam" id="PF12965"/>
    </source>
</evidence>
<evidence type="ECO:0000259" key="5">
    <source>
        <dbReference type="Pfam" id="PF19263"/>
    </source>
</evidence>
<dbReference type="InterPro" id="IPR051620">
    <property type="entry name" value="ORF904-like_C"/>
</dbReference>
<accession>A0A1Z4N489</accession>
<dbReference type="GO" id="GO:0016787">
    <property type="term" value="F:hydrolase activity"/>
    <property type="evidence" value="ECO:0007669"/>
    <property type="project" value="UniProtKB-KW"/>
</dbReference>
<evidence type="ECO:0000256" key="1">
    <source>
        <dbReference type="ARBA" id="ARBA00022801"/>
    </source>
</evidence>
<dbReference type="Pfam" id="PF12965">
    <property type="entry name" value="DUF3854"/>
    <property type="match status" value="1"/>
</dbReference>
<dbReference type="InterPro" id="IPR014818">
    <property type="entry name" value="Phage/plasmid_primase_P4_C"/>
</dbReference>
<feature type="compositionally biased region" description="Basic and acidic residues" evidence="2">
    <location>
        <begin position="769"/>
        <end position="781"/>
    </location>
</feature>
<proteinExistence type="predicted"/>
<dbReference type="Gene3D" id="3.40.50.300">
    <property type="entry name" value="P-loop containing nucleotide triphosphate hydrolases"/>
    <property type="match status" value="1"/>
</dbReference>
<feature type="domain" description="Bacteriophage/plasmid primase P4 C-terminal" evidence="3">
    <location>
        <begin position="385"/>
        <end position="449"/>
    </location>
</feature>
<dbReference type="KEGG" id="ttq:NIES37_45090"/>
<dbReference type="InterPro" id="IPR045455">
    <property type="entry name" value="NrS-1_pol-like_helicase"/>
</dbReference>
<feature type="domain" description="DUF3854" evidence="4">
    <location>
        <begin position="156"/>
        <end position="278"/>
    </location>
</feature>
<dbReference type="InterPro" id="IPR027417">
    <property type="entry name" value="P-loop_NTPase"/>
</dbReference>
<dbReference type="AlphaFoldDB" id="A0A1Z4N489"/>
<name>A0A1Z4N489_9CYAN</name>